<dbReference type="HOGENOM" id="CLU_2730285_0_0_2"/>
<proteinExistence type="predicted"/>
<dbReference type="Proteomes" id="UP000030649">
    <property type="component" value="Unassembled WGS sequence"/>
</dbReference>
<dbReference type="AlphaFoldDB" id="U1N4Q6"/>
<evidence type="ECO:0000313" key="2">
    <source>
        <dbReference type="Proteomes" id="UP000030649"/>
    </source>
</evidence>
<gene>
    <name evidence="1" type="ORF">J07HQW1_01392</name>
</gene>
<accession>U1N4Q6</accession>
<evidence type="ECO:0000313" key="1">
    <source>
        <dbReference type="EMBL" id="ERG91358.1"/>
    </source>
</evidence>
<dbReference type="EMBL" id="KE356560">
    <property type="protein sequence ID" value="ERG91358.1"/>
    <property type="molecule type" value="Genomic_DNA"/>
</dbReference>
<reference evidence="1 2" key="1">
    <citation type="journal article" date="2013" name="PLoS ONE">
        <title>Assembly-driven community genomics of a hypersaline microbial ecosystem.</title>
        <authorList>
            <person name="Podell S."/>
            <person name="Ugalde J.A."/>
            <person name="Narasingarao P."/>
            <person name="Banfield J.F."/>
            <person name="Heidelberg K.B."/>
            <person name="Allen E.E."/>
        </authorList>
    </citation>
    <scope>NUCLEOTIDE SEQUENCE [LARGE SCALE GENOMIC DNA]</scope>
    <source>
        <strain evidence="2">J07HQW1</strain>
    </source>
</reference>
<organism evidence="1 2">
    <name type="scientific">Haloquadratum walsbyi J07HQW1</name>
    <dbReference type="NCBI Taxonomy" id="1238424"/>
    <lineage>
        <taxon>Archaea</taxon>
        <taxon>Methanobacteriati</taxon>
        <taxon>Methanobacteriota</taxon>
        <taxon>Stenosarchaea group</taxon>
        <taxon>Halobacteria</taxon>
        <taxon>Halobacteriales</taxon>
        <taxon>Haloferacaceae</taxon>
        <taxon>Haloquadratum</taxon>
    </lineage>
</organism>
<sequence length="71" mass="7960">MYSEQKTDRDSLEPNRKCIQQRESVSHVTLQSPVGQATWECEVIPGLLNGAVEQLVAEFQDITERIGASKN</sequence>
<name>U1N4Q6_9EURY</name>
<protein>
    <submittedName>
        <fullName evidence="1">Uncharacterized protein</fullName>
    </submittedName>
</protein>